<dbReference type="InterPro" id="IPR029058">
    <property type="entry name" value="AB_hydrolase_fold"/>
</dbReference>
<dbReference type="GO" id="GO:0016787">
    <property type="term" value="F:hydrolase activity"/>
    <property type="evidence" value="ECO:0007669"/>
    <property type="project" value="UniProtKB-KW"/>
</dbReference>
<accession>A0ABS3KK00</accession>
<dbReference type="Gene3D" id="3.40.50.1820">
    <property type="entry name" value="alpha/beta hydrolase"/>
    <property type="match status" value="2"/>
</dbReference>
<dbReference type="PIRSF" id="PIRSF029171">
    <property type="entry name" value="Esterase_LipA"/>
    <property type="match status" value="1"/>
</dbReference>
<keyword evidence="2" id="KW-0378">Hydrolase</keyword>
<evidence type="ECO:0000256" key="1">
    <source>
        <dbReference type="SAM" id="SignalP"/>
    </source>
</evidence>
<name>A0ABS3KK00_9PROT</name>
<comment type="caution">
    <text evidence="2">The sequence shown here is derived from an EMBL/GenBank/DDBJ whole genome shotgun (WGS) entry which is preliminary data.</text>
</comment>
<dbReference type="RefSeq" id="WP_207449887.1">
    <property type="nucleotide sequence ID" value="NZ_CP061091.1"/>
</dbReference>
<feature type="signal peptide" evidence="1">
    <location>
        <begin position="1"/>
        <end position="21"/>
    </location>
</feature>
<keyword evidence="1" id="KW-0732">Signal</keyword>
<keyword evidence="3" id="KW-1185">Reference proteome</keyword>
<feature type="chain" id="PRO_5046464190" evidence="1">
    <location>
        <begin position="22"/>
        <end position="406"/>
    </location>
</feature>
<dbReference type="Pfam" id="PF03583">
    <property type="entry name" value="LIP"/>
    <property type="match status" value="1"/>
</dbReference>
<evidence type="ECO:0000313" key="2">
    <source>
        <dbReference type="EMBL" id="MBO1076656.1"/>
    </source>
</evidence>
<proteinExistence type="predicted"/>
<dbReference type="SUPFAM" id="SSF53474">
    <property type="entry name" value="alpha/beta-Hydrolases"/>
    <property type="match status" value="1"/>
</dbReference>
<dbReference type="PANTHER" id="PTHR34853:SF1">
    <property type="entry name" value="LIPASE 5"/>
    <property type="match status" value="1"/>
</dbReference>
<dbReference type="PANTHER" id="PTHR34853">
    <property type="match status" value="1"/>
</dbReference>
<protein>
    <submittedName>
        <fullName evidence="2">Alpha/beta hydrolase</fullName>
    </submittedName>
</protein>
<dbReference type="InterPro" id="IPR005152">
    <property type="entry name" value="Lipase_secreted"/>
</dbReference>
<reference evidence="2 3" key="1">
    <citation type="submission" date="2020-09" db="EMBL/GenBank/DDBJ databases">
        <title>Roseomonas.</title>
        <authorList>
            <person name="Zhu W."/>
        </authorList>
    </citation>
    <scope>NUCLEOTIDE SEQUENCE [LARGE SCALE GENOMIC DNA]</scope>
    <source>
        <strain evidence="2 3">1311</strain>
    </source>
</reference>
<gene>
    <name evidence="2" type="ORF">IAI60_18735</name>
</gene>
<organism evidence="2 3">
    <name type="scientific">Roseomonas marmotae</name>
    <dbReference type="NCBI Taxonomy" id="2768161"/>
    <lineage>
        <taxon>Bacteria</taxon>
        <taxon>Pseudomonadati</taxon>
        <taxon>Pseudomonadota</taxon>
        <taxon>Alphaproteobacteria</taxon>
        <taxon>Acetobacterales</taxon>
        <taxon>Roseomonadaceae</taxon>
        <taxon>Roseomonas</taxon>
    </lineage>
</organism>
<dbReference type="Proteomes" id="UP001518990">
    <property type="component" value="Unassembled WGS sequence"/>
</dbReference>
<dbReference type="EMBL" id="JACTNF010000026">
    <property type="protein sequence ID" value="MBO1076656.1"/>
    <property type="molecule type" value="Genomic_DNA"/>
</dbReference>
<sequence>MRSILPRLLLACALLATPALAAQRPDSRLGDGGVSAFYDWPGPVPATPGTLLRTEELPPEMLPEGAARGLRILYSSTDGLDGHSPVVSSGAVFLPRGAPPPGGWPLLAWGHGTVGTADVCAPSWTGSSARDGGYLGGWLARGYAIVAPDYQGLGTAGGHPYLATRPAARSVLDAIRAVQRQGLAGRRTMLAGQSQGAGAVVAAAAHAPDYAPELEIRGTVATGTPYFPGYAPPPDPRVHAADVNAPGFGYALLILSLLEQAEPGFRIEDYVTQDAMPVIRAGATGCLGEMMRAAFRARLRFETTFRQDPTPAFTRAYPLLTYGRLDLPQPLFLGIGGADRDVPPEDQQRLFADACRAGTRVEAHLYPGLGHSAALPGSQRDAFAFADRVMAGGAVAGNCGAIAVER</sequence>
<evidence type="ECO:0000313" key="3">
    <source>
        <dbReference type="Proteomes" id="UP001518990"/>
    </source>
</evidence>